<name>Q7SYP3_XENLA</name>
<feature type="region of interest" description="Disordered" evidence="1">
    <location>
        <begin position="1"/>
        <end position="30"/>
    </location>
</feature>
<dbReference type="DNASU" id="379500"/>
<proteinExistence type="evidence at transcript level"/>
<protein>
    <submittedName>
        <fullName evidence="3">MGC64596 protein</fullName>
    </submittedName>
</protein>
<dbReference type="GeneID" id="379500"/>
<evidence type="ECO:0000256" key="1">
    <source>
        <dbReference type="SAM" id="MobiDB-lite"/>
    </source>
</evidence>
<dbReference type="PANTHER" id="PTHR36981">
    <property type="entry name" value="ZGC:195170"/>
    <property type="match status" value="1"/>
</dbReference>
<dbReference type="Pfam" id="PF20478">
    <property type="entry name" value="P2RX7_C"/>
    <property type="match status" value="1"/>
</dbReference>
<dbReference type="AlphaFoldDB" id="Q7SYP3"/>
<evidence type="ECO:0000259" key="2">
    <source>
        <dbReference type="Pfam" id="PF20478"/>
    </source>
</evidence>
<accession>Q7SYP3</accession>
<organism evidence="3">
    <name type="scientific">Xenopus laevis</name>
    <name type="common">African clawed frog</name>
    <dbReference type="NCBI Taxonomy" id="8355"/>
    <lineage>
        <taxon>Eukaryota</taxon>
        <taxon>Metazoa</taxon>
        <taxon>Chordata</taxon>
        <taxon>Craniata</taxon>
        <taxon>Vertebrata</taxon>
        <taxon>Euteleostomi</taxon>
        <taxon>Amphibia</taxon>
        <taxon>Batrachia</taxon>
        <taxon>Anura</taxon>
        <taxon>Pipoidea</taxon>
        <taxon>Pipidae</taxon>
        <taxon>Xenopodinae</taxon>
        <taxon>Xenopus</taxon>
        <taxon>Xenopus</taxon>
    </lineage>
</organism>
<dbReference type="PANTHER" id="PTHR36981:SF11">
    <property type="entry name" value="P2X PURINOCEPTOR 7-LIKE"/>
    <property type="match status" value="1"/>
</dbReference>
<evidence type="ECO:0000313" key="3">
    <source>
        <dbReference type="EMBL" id="AAH54320.1"/>
    </source>
</evidence>
<dbReference type="EMBL" id="BC054320">
    <property type="protein sequence ID" value="AAH54320.1"/>
    <property type="molecule type" value="mRNA"/>
</dbReference>
<reference evidence="3" key="1">
    <citation type="submission" date="2003-06" db="EMBL/GenBank/DDBJ databases">
        <authorList>
            <consortium name="NIH - Xenopus Gene Collection (XGC) project"/>
        </authorList>
    </citation>
    <scope>NUCLEOTIDE SEQUENCE [LARGE SCALE MRNA]</scope>
    <source>
        <tissue evidence="3">Whole</tissue>
    </source>
</reference>
<feature type="domain" description="P2X purinoreceptor 7 intracellular" evidence="2">
    <location>
        <begin position="39"/>
        <end position="199"/>
    </location>
</feature>
<dbReference type="InterPro" id="IPR046815">
    <property type="entry name" value="P2RX7_C"/>
</dbReference>
<dbReference type="RefSeq" id="NP_001079810.1">
    <property type="nucleotide sequence ID" value="NM_001086341.1"/>
</dbReference>
<sequence>MAPRKSTRQDKKPKRTPPVLTPEQKKKRAFQRAQLEEEMKIMSSGNHADNCLLYEPVLRERAQRQSCQPPATVRVGNTNWCVCGHCCPMPTEEESICCMEIENLQGIVTEDITCITEHPQFDEYCQNKSNLKMCLLFSGKWRTQRTPEHNREFRKAAYRLFTRWIHGFLGPKHRRPIPSCVVRKVRNIFLEHNNRYTGFYVSSDYCAADMADE</sequence>